<evidence type="ECO:0000259" key="4">
    <source>
        <dbReference type="Pfam" id="PF13007"/>
    </source>
</evidence>
<evidence type="ECO:0000313" key="7">
    <source>
        <dbReference type="EMBL" id="VDG94961.1"/>
    </source>
</evidence>
<proteinExistence type="predicted"/>
<feature type="domain" description="Transposase IS66 zinc-finger binding" evidence="3">
    <location>
        <begin position="118"/>
        <end position="161"/>
    </location>
</feature>
<evidence type="ECO:0000313" key="8">
    <source>
        <dbReference type="Proteomes" id="UP000274225"/>
    </source>
</evidence>
<dbReference type="InterPro" id="IPR052344">
    <property type="entry name" value="Transposase-related"/>
</dbReference>
<keyword evidence="1" id="KW-0175">Coiled coil</keyword>
<feature type="domain" description="Transposase IS66 C-terminal" evidence="5">
    <location>
        <begin position="430"/>
        <end position="467"/>
    </location>
</feature>
<evidence type="ECO:0000259" key="3">
    <source>
        <dbReference type="Pfam" id="PF13005"/>
    </source>
</evidence>
<evidence type="ECO:0000259" key="2">
    <source>
        <dbReference type="Pfam" id="PF03050"/>
    </source>
</evidence>
<dbReference type="Gene3D" id="1.10.287.1490">
    <property type="match status" value="1"/>
</dbReference>
<dbReference type="InterPro" id="IPR004291">
    <property type="entry name" value="Transposase_IS66_central"/>
</dbReference>
<dbReference type="EMBL" id="UYIT01000009">
    <property type="protein sequence ID" value="VDG94961.1"/>
    <property type="molecule type" value="Genomic_DNA"/>
</dbReference>
<evidence type="ECO:0000256" key="1">
    <source>
        <dbReference type="SAM" id="Coils"/>
    </source>
</evidence>
<feature type="domain" description="Transposase IS66 central" evidence="2">
    <location>
        <begin position="273"/>
        <end position="423"/>
    </location>
</feature>
<gene>
    <name evidence="6" type="ORF">NCTC11868_00776</name>
    <name evidence="7" type="ORF">NCTC11868_04595</name>
</gene>
<dbReference type="NCBIfam" id="NF033517">
    <property type="entry name" value="transpos_IS66"/>
    <property type="match status" value="2"/>
</dbReference>
<evidence type="ECO:0000259" key="5">
    <source>
        <dbReference type="Pfam" id="PF13817"/>
    </source>
</evidence>
<organism evidence="7 8">
    <name type="scientific">Shigella dysenteriae</name>
    <dbReference type="NCBI Taxonomy" id="622"/>
    <lineage>
        <taxon>Bacteria</taxon>
        <taxon>Pseudomonadati</taxon>
        <taxon>Pseudomonadota</taxon>
        <taxon>Gammaproteobacteria</taxon>
        <taxon>Enterobacterales</taxon>
        <taxon>Enterobacteriaceae</taxon>
        <taxon>Shigella</taxon>
    </lineage>
</organism>
<evidence type="ECO:0000313" key="6">
    <source>
        <dbReference type="EMBL" id="VDG86644.1"/>
    </source>
</evidence>
<feature type="coiled-coil region" evidence="1">
    <location>
        <begin position="9"/>
        <end position="83"/>
    </location>
</feature>
<accession>A0A3P6LVL7</accession>
<dbReference type="Pfam" id="PF13005">
    <property type="entry name" value="zf-IS66"/>
    <property type="match status" value="1"/>
</dbReference>
<dbReference type="PANTHER" id="PTHR33678:SF1">
    <property type="entry name" value="BLL1576 PROTEIN"/>
    <property type="match status" value="1"/>
</dbReference>
<dbReference type="Proteomes" id="UP000274225">
    <property type="component" value="Unassembled WGS sequence"/>
</dbReference>
<dbReference type="Pfam" id="PF13007">
    <property type="entry name" value="LZ_Tnp_IS66"/>
    <property type="match status" value="1"/>
</dbReference>
<dbReference type="InterPro" id="IPR024474">
    <property type="entry name" value="Znf_dom_IS66"/>
</dbReference>
<protein>
    <submittedName>
        <fullName evidence="7">IS66 family element, transposase</fullName>
    </submittedName>
</protein>
<dbReference type="InterPro" id="IPR024463">
    <property type="entry name" value="Transposase_TnpC_homeodom"/>
</dbReference>
<dbReference type="EMBL" id="UYIT01000003">
    <property type="protein sequence ID" value="VDG86644.1"/>
    <property type="molecule type" value="Genomic_DNA"/>
</dbReference>
<dbReference type="Pfam" id="PF13817">
    <property type="entry name" value="DDE_Tnp_IS66_C"/>
    <property type="match status" value="1"/>
</dbReference>
<dbReference type="InterPro" id="IPR039552">
    <property type="entry name" value="IS66_C"/>
</dbReference>
<dbReference type="PANTHER" id="PTHR33678">
    <property type="entry name" value="BLL1576 PROTEIN"/>
    <property type="match status" value="1"/>
</dbReference>
<dbReference type="RefSeq" id="WP_046891815.1">
    <property type="nucleotide sequence ID" value="NZ_CP026805.1"/>
</dbReference>
<sequence length="474" mass="53652">MSSSLPDDINALKRLLAEQEALNRALLEKLNEREREIDHLQAQLDKLRRMNFGSRSEKVSRRIAQMEADLKALQKESDTLTGRVDDPAVQRPLRQTRTRKPFPESLPRDEKRLLPAASCCPECGGSLSYPGEDAAEQLELMRSVFRVIRTVREKHACTQCDAIVQAPAPSRPIERGIAGPGLLARVLISKYAEHTPLYRQSEMYGRQGVELSRSLLSGWVDACCRLLSPLEEALQDYVLTDGKLHADDTPVPVLLPGNKKTKTGRLWTYVRDDRNAGFNELYRDGRITEAACWAHARRKIHDVHVRTPSALTEEALKRIGELYAIEAEIRGMTAEQRLAERQLKTKPLLKSLESWLREKMKTLSRHSELAKAFAYALNQWPALTYYADDGWAEADNNIAENALRMVSLGRKNYLFFGSDHGGERGALLYSLIGTCKLNGVEPESYLRYVLDVIADWPINRVGELLPWRVALPTE</sequence>
<dbReference type="Pfam" id="PF03050">
    <property type="entry name" value="DDE_Tnp_IS66"/>
    <property type="match status" value="1"/>
</dbReference>
<dbReference type="AlphaFoldDB" id="A0A3P6LVL7"/>
<reference evidence="7 8" key="1">
    <citation type="submission" date="2018-11" db="EMBL/GenBank/DDBJ databases">
        <authorList>
            <consortium name="Pathogen Informatics"/>
        </authorList>
    </citation>
    <scope>NUCLEOTIDE SEQUENCE [LARGE SCALE GENOMIC DNA]</scope>
    <source>
        <strain evidence="7 8">NCTC11868</strain>
    </source>
</reference>
<feature type="domain" description="Transposase TnpC homeodomain" evidence="4">
    <location>
        <begin position="39"/>
        <end position="110"/>
    </location>
</feature>
<name>A0A3P6LVL7_SHIDY</name>